<keyword evidence="2" id="KW-0812">Transmembrane</keyword>
<reference evidence="3 4" key="1">
    <citation type="submission" date="2020-01" db="EMBL/GenBank/DDBJ databases">
        <title>Sulfitobacter sediminilitoris sp. nov., isolated from a tidal flat.</title>
        <authorList>
            <person name="Park S."/>
            <person name="Yoon J.-H."/>
        </authorList>
    </citation>
    <scope>NUCLEOTIDE SEQUENCE [LARGE SCALE GENOMIC DNA]</scope>
    <source>
        <strain evidence="3 4">JBTF-M27</strain>
    </source>
</reference>
<keyword evidence="2" id="KW-0472">Membrane</keyword>
<accession>A0A6P0CCP0</accession>
<proteinExistence type="predicted"/>
<evidence type="ECO:0000313" key="4">
    <source>
        <dbReference type="Proteomes" id="UP000468591"/>
    </source>
</evidence>
<keyword evidence="4" id="KW-1185">Reference proteome</keyword>
<protein>
    <submittedName>
        <fullName evidence="3">Uncharacterized protein</fullName>
    </submittedName>
</protein>
<feature type="region of interest" description="Disordered" evidence="1">
    <location>
        <begin position="1"/>
        <end position="23"/>
    </location>
</feature>
<gene>
    <name evidence="3" type="ORF">GV827_06990</name>
</gene>
<comment type="caution">
    <text evidence="3">The sequence shown here is derived from an EMBL/GenBank/DDBJ whole genome shotgun (WGS) entry which is preliminary data.</text>
</comment>
<sequence length="55" mass="5994">MSANLDTVMSAQKHPAPQVSTQLHEDDLEKRNKSQAHLAILAVLLSILFLADAVL</sequence>
<evidence type="ECO:0000313" key="3">
    <source>
        <dbReference type="EMBL" id="NEK22144.1"/>
    </source>
</evidence>
<dbReference type="RefSeq" id="WP_164353073.1">
    <property type="nucleotide sequence ID" value="NZ_JAABNT010000003.1"/>
</dbReference>
<organism evidence="3 4">
    <name type="scientific">Sulfitobacter sediminilitoris</name>
    <dbReference type="NCBI Taxonomy" id="2698830"/>
    <lineage>
        <taxon>Bacteria</taxon>
        <taxon>Pseudomonadati</taxon>
        <taxon>Pseudomonadota</taxon>
        <taxon>Alphaproteobacteria</taxon>
        <taxon>Rhodobacterales</taxon>
        <taxon>Roseobacteraceae</taxon>
        <taxon>Sulfitobacter</taxon>
    </lineage>
</organism>
<feature type="compositionally biased region" description="Polar residues" evidence="1">
    <location>
        <begin position="1"/>
        <end position="10"/>
    </location>
</feature>
<dbReference type="EMBL" id="JAABNT010000003">
    <property type="protein sequence ID" value="NEK22144.1"/>
    <property type="molecule type" value="Genomic_DNA"/>
</dbReference>
<evidence type="ECO:0000256" key="1">
    <source>
        <dbReference type="SAM" id="MobiDB-lite"/>
    </source>
</evidence>
<dbReference type="AlphaFoldDB" id="A0A6P0CCP0"/>
<feature type="transmembrane region" description="Helical" evidence="2">
    <location>
        <begin position="36"/>
        <end position="54"/>
    </location>
</feature>
<name>A0A6P0CCP0_9RHOB</name>
<evidence type="ECO:0000256" key="2">
    <source>
        <dbReference type="SAM" id="Phobius"/>
    </source>
</evidence>
<keyword evidence="2" id="KW-1133">Transmembrane helix</keyword>
<dbReference type="Proteomes" id="UP000468591">
    <property type="component" value="Unassembled WGS sequence"/>
</dbReference>